<feature type="domain" description="Mechanosensitive ion channel MscS C-terminal" evidence="9">
    <location>
        <begin position="195"/>
        <end position="280"/>
    </location>
</feature>
<dbReference type="InterPro" id="IPR023408">
    <property type="entry name" value="MscS_beta-dom_sf"/>
</dbReference>
<keyword evidence="12" id="KW-1185">Reference proteome</keyword>
<gene>
    <name evidence="11" type="ORF">NF556_15360</name>
</gene>
<comment type="subcellular location">
    <subcellularLocation>
        <location evidence="1">Cell membrane</location>
        <topology evidence="1">Multi-pass membrane protein</topology>
    </subcellularLocation>
</comment>
<dbReference type="SUPFAM" id="SSF82861">
    <property type="entry name" value="Mechanosensitive channel protein MscS (YggB), transmembrane region"/>
    <property type="match status" value="1"/>
</dbReference>
<dbReference type="InterPro" id="IPR011014">
    <property type="entry name" value="MscS_channel_TM-2"/>
</dbReference>
<dbReference type="Pfam" id="PF21082">
    <property type="entry name" value="MS_channel_3rd"/>
    <property type="match status" value="1"/>
</dbReference>
<proteinExistence type="inferred from homology"/>
<evidence type="ECO:0000256" key="1">
    <source>
        <dbReference type="ARBA" id="ARBA00004651"/>
    </source>
</evidence>
<feature type="domain" description="Mechanosensitive ion channel MscS" evidence="8">
    <location>
        <begin position="124"/>
        <end position="187"/>
    </location>
</feature>
<accession>A0ABY4YR52</accession>
<evidence type="ECO:0000256" key="4">
    <source>
        <dbReference type="ARBA" id="ARBA00022692"/>
    </source>
</evidence>
<evidence type="ECO:0000313" key="12">
    <source>
        <dbReference type="Proteomes" id="UP001056455"/>
    </source>
</evidence>
<feature type="transmembrane region" description="Helical" evidence="7">
    <location>
        <begin position="106"/>
        <end position="125"/>
    </location>
</feature>
<dbReference type="Gene3D" id="2.30.30.60">
    <property type="match status" value="1"/>
</dbReference>
<feature type="transmembrane region" description="Helical" evidence="7">
    <location>
        <begin position="77"/>
        <end position="100"/>
    </location>
</feature>
<keyword evidence="3" id="KW-1003">Cell membrane</keyword>
<keyword evidence="5 7" id="KW-1133">Transmembrane helix</keyword>
<sequence>MPFTSWSEFGTWLLGAPLLVVLTILLALVARWLAHRAIRGVVDNAVKRADEKRMNTGERLLGVDAERRRQRALTMGSLLKSVATFVIATIAVLTVMSLIGLPLGPLLASAGVGGVALGFGAQSLVKDFLSGIFMIVEDQYGVGDMIDTGEAVGVVEEVSLRVTRLRDLTGVVWFIRNGEIIRIGNQSQGWAMASIDLQVAATEKPSVVIPIIERVLEEYYADPEVKGKVLEPPTVGGVDSVAAGAMTIRVFAKCVPGQQWGVPRQIREKAKVAFDAEGIALPPVPFGPTPTP</sequence>
<dbReference type="Gene3D" id="3.30.70.100">
    <property type="match status" value="1"/>
</dbReference>
<name>A0ABY4YR52_9MICO</name>
<evidence type="ECO:0000256" key="7">
    <source>
        <dbReference type="SAM" id="Phobius"/>
    </source>
</evidence>
<dbReference type="InterPro" id="IPR006685">
    <property type="entry name" value="MscS_channel_2nd"/>
</dbReference>
<dbReference type="InterPro" id="IPR010920">
    <property type="entry name" value="LSM_dom_sf"/>
</dbReference>
<evidence type="ECO:0000259" key="10">
    <source>
        <dbReference type="Pfam" id="PF21088"/>
    </source>
</evidence>
<dbReference type="InterPro" id="IPR045276">
    <property type="entry name" value="YbiO_bact"/>
</dbReference>
<keyword evidence="6 7" id="KW-0472">Membrane</keyword>
<keyword evidence="4 7" id="KW-0812">Transmembrane</keyword>
<evidence type="ECO:0000259" key="9">
    <source>
        <dbReference type="Pfam" id="PF21082"/>
    </source>
</evidence>
<evidence type="ECO:0000313" key="11">
    <source>
        <dbReference type="EMBL" id="USQ78990.1"/>
    </source>
</evidence>
<comment type="similarity">
    <text evidence="2">Belongs to the MscS (TC 1.A.23) family.</text>
</comment>
<dbReference type="SUPFAM" id="SSF50182">
    <property type="entry name" value="Sm-like ribonucleoproteins"/>
    <property type="match status" value="1"/>
</dbReference>
<dbReference type="Proteomes" id="UP001056455">
    <property type="component" value="Chromosome"/>
</dbReference>
<evidence type="ECO:0000256" key="3">
    <source>
        <dbReference type="ARBA" id="ARBA00022475"/>
    </source>
</evidence>
<evidence type="ECO:0000256" key="6">
    <source>
        <dbReference type="ARBA" id="ARBA00023136"/>
    </source>
</evidence>
<dbReference type="InterPro" id="IPR049278">
    <property type="entry name" value="MS_channel_C"/>
</dbReference>
<dbReference type="RefSeq" id="WP_252591865.1">
    <property type="nucleotide sequence ID" value="NZ_CP099489.1"/>
</dbReference>
<dbReference type="Pfam" id="PF21088">
    <property type="entry name" value="MS_channel_1st"/>
    <property type="match status" value="1"/>
</dbReference>
<evidence type="ECO:0000256" key="5">
    <source>
        <dbReference type="ARBA" id="ARBA00022989"/>
    </source>
</evidence>
<dbReference type="Pfam" id="PF00924">
    <property type="entry name" value="MS_channel_2nd"/>
    <property type="match status" value="1"/>
</dbReference>
<reference evidence="11" key="1">
    <citation type="submission" date="2022-06" db="EMBL/GenBank/DDBJ databases">
        <title>Ornithinimicrobium HY1793.</title>
        <authorList>
            <person name="Huang Y."/>
        </authorList>
    </citation>
    <scope>NUCLEOTIDE SEQUENCE</scope>
    <source>
        <strain evidence="11">HY1793</strain>
    </source>
</reference>
<evidence type="ECO:0000259" key="8">
    <source>
        <dbReference type="Pfam" id="PF00924"/>
    </source>
</evidence>
<feature type="transmembrane region" description="Helical" evidence="7">
    <location>
        <begin position="12"/>
        <end position="34"/>
    </location>
</feature>
<dbReference type="InterPro" id="IPR011066">
    <property type="entry name" value="MscS_channel_C_sf"/>
</dbReference>
<dbReference type="PANTHER" id="PTHR30460">
    <property type="entry name" value="MODERATE CONDUCTANCE MECHANOSENSITIVE CHANNEL YBIO"/>
    <property type="match status" value="1"/>
</dbReference>
<dbReference type="SUPFAM" id="SSF82689">
    <property type="entry name" value="Mechanosensitive channel protein MscS (YggB), C-terminal domain"/>
    <property type="match status" value="1"/>
</dbReference>
<protein>
    <submittedName>
        <fullName evidence="11">Mechanosensitive ion channel family protein</fullName>
    </submittedName>
</protein>
<dbReference type="PANTHER" id="PTHR30460:SF0">
    <property type="entry name" value="MODERATE CONDUCTANCE MECHANOSENSITIVE CHANNEL YBIO"/>
    <property type="match status" value="1"/>
</dbReference>
<dbReference type="Gene3D" id="1.10.287.1260">
    <property type="match status" value="1"/>
</dbReference>
<feature type="domain" description="Mechanosensitive ion channel transmembrane helices 2/3" evidence="10">
    <location>
        <begin position="83"/>
        <end position="122"/>
    </location>
</feature>
<dbReference type="EMBL" id="CP099489">
    <property type="protein sequence ID" value="USQ78990.1"/>
    <property type="molecule type" value="Genomic_DNA"/>
</dbReference>
<evidence type="ECO:0000256" key="2">
    <source>
        <dbReference type="ARBA" id="ARBA00008017"/>
    </source>
</evidence>
<organism evidence="11 12">
    <name type="scientific">Ornithinimicrobium faecis</name>
    <dbReference type="NCBI Taxonomy" id="2934158"/>
    <lineage>
        <taxon>Bacteria</taxon>
        <taxon>Bacillati</taxon>
        <taxon>Actinomycetota</taxon>
        <taxon>Actinomycetes</taxon>
        <taxon>Micrococcales</taxon>
        <taxon>Ornithinimicrobiaceae</taxon>
        <taxon>Ornithinimicrobium</taxon>
    </lineage>
</organism>
<dbReference type="InterPro" id="IPR049142">
    <property type="entry name" value="MS_channel_1st"/>
</dbReference>